<dbReference type="OrthoDB" id="10029320at2759"/>
<evidence type="ECO:0000256" key="5">
    <source>
        <dbReference type="PIRSR" id="PIRSR602401-1"/>
    </source>
</evidence>
<dbReference type="PANTHER" id="PTHR24305">
    <property type="entry name" value="CYTOCHROME P450"/>
    <property type="match status" value="1"/>
</dbReference>
<gene>
    <name evidence="6" type="ORF">B0I35DRAFT_447283</name>
</gene>
<dbReference type="InterPro" id="IPR036396">
    <property type="entry name" value="Cyt_P450_sf"/>
</dbReference>
<dbReference type="PANTHER" id="PTHR24305:SF222">
    <property type="entry name" value="CYTOCHROME P450 MONOOXYGENASE STCS"/>
    <property type="match status" value="1"/>
</dbReference>
<evidence type="ECO:0000256" key="2">
    <source>
        <dbReference type="ARBA" id="ARBA00022617"/>
    </source>
</evidence>
<dbReference type="GO" id="GO:0016705">
    <property type="term" value="F:oxidoreductase activity, acting on paired donors, with incorporation or reduction of molecular oxygen"/>
    <property type="evidence" value="ECO:0007669"/>
    <property type="project" value="InterPro"/>
</dbReference>
<keyword evidence="7" id="KW-1185">Reference proteome</keyword>
<dbReference type="Pfam" id="PF00067">
    <property type="entry name" value="p450"/>
    <property type="match status" value="1"/>
</dbReference>
<evidence type="ECO:0000313" key="6">
    <source>
        <dbReference type="EMBL" id="KAH7303053.1"/>
    </source>
</evidence>
<keyword evidence="2 5" id="KW-0349">Heme</keyword>
<proteinExistence type="predicted"/>
<comment type="caution">
    <text evidence="6">The sequence shown here is derived from an EMBL/GenBank/DDBJ whole genome shotgun (WGS) entry which is preliminary data.</text>
</comment>
<dbReference type="PRINTS" id="PR00463">
    <property type="entry name" value="EP450I"/>
</dbReference>
<sequence length="542" mass="61148">MAHLSTLALAATIAGFAYMVIQFLHQRHHVQTLQAAGVPMPKYHPVFGHLLALKECMKDLPADATFHVVVQRLARQFFPDGIFYLSLWPFHRTMLVVADPLVAAQVEAANLDKPTSITSTMETINGGPSLMSMHGAEWKEWRTLFNPGFAAGYMNGLAPAIAEEVSVFCRLLQGLAKQDRVFQLEEYTLRLTFDIIGRVTFGGRLRYQEKGSPLADSLRRQILWTPFAKSLNPLKRWLSIRPLVQKYNSYRMNLYLDREIDLLFDNLATSRRETREKSAPERSIIALAMDKYLENAATGNLSKQAFRDFAKPQLRMFLFAGHDTTSSTLLYCYYLLATHPRALTQVRAEHDHIFGNDFSLEATISCIKGDPTLMNKIPYTSAVIKETLRIFPPAASLRDGRADIVLRDSKGHLYPTADCHIWTLNLIMHNDPKIFTDATSFRPERWLAQPGDPMHPQKGSWRPFEWGPRNCIGQTLAQLELKVALVLTIRMFDITPAYPEWDQTHGKGGVKLVDGNRAYQAQLGGGGAHPADEFPVRVAVRA</sequence>
<organism evidence="6 7">
    <name type="scientific">Stachybotrys elegans</name>
    <dbReference type="NCBI Taxonomy" id="80388"/>
    <lineage>
        <taxon>Eukaryota</taxon>
        <taxon>Fungi</taxon>
        <taxon>Dikarya</taxon>
        <taxon>Ascomycota</taxon>
        <taxon>Pezizomycotina</taxon>
        <taxon>Sordariomycetes</taxon>
        <taxon>Hypocreomycetidae</taxon>
        <taxon>Hypocreales</taxon>
        <taxon>Stachybotryaceae</taxon>
        <taxon>Stachybotrys</taxon>
    </lineage>
</organism>
<dbReference type="PRINTS" id="PR00385">
    <property type="entry name" value="P450"/>
</dbReference>
<dbReference type="InterPro" id="IPR001128">
    <property type="entry name" value="Cyt_P450"/>
</dbReference>
<dbReference type="GO" id="GO:0020037">
    <property type="term" value="F:heme binding"/>
    <property type="evidence" value="ECO:0007669"/>
    <property type="project" value="InterPro"/>
</dbReference>
<dbReference type="GO" id="GO:0005506">
    <property type="term" value="F:iron ion binding"/>
    <property type="evidence" value="ECO:0007669"/>
    <property type="project" value="InterPro"/>
</dbReference>
<dbReference type="GO" id="GO:0004497">
    <property type="term" value="F:monooxygenase activity"/>
    <property type="evidence" value="ECO:0007669"/>
    <property type="project" value="UniProtKB-KW"/>
</dbReference>
<evidence type="ECO:0000256" key="1">
    <source>
        <dbReference type="ARBA" id="ARBA00004685"/>
    </source>
</evidence>
<evidence type="ECO:0000256" key="3">
    <source>
        <dbReference type="ARBA" id="ARBA00022723"/>
    </source>
</evidence>
<dbReference type="CDD" id="cd11051">
    <property type="entry name" value="CYP59-like"/>
    <property type="match status" value="1"/>
</dbReference>
<evidence type="ECO:0000313" key="7">
    <source>
        <dbReference type="Proteomes" id="UP000813444"/>
    </source>
</evidence>
<dbReference type="AlphaFoldDB" id="A0A8K0SF76"/>
<keyword evidence="4 5" id="KW-0408">Iron</keyword>
<keyword evidence="6" id="KW-0560">Oxidoreductase</keyword>
<dbReference type="SUPFAM" id="SSF48264">
    <property type="entry name" value="Cytochrome P450"/>
    <property type="match status" value="1"/>
</dbReference>
<evidence type="ECO:0000256" key="4">
    <source>
        <dbReference type="ARBA" id="ARBA00023004"/>
    </source>
</evidence>
<keyword evidence="6" id="KW-0503">Monooxygenase</keyword>
<comment type="cofactor">
    <cofactor evidence="5">
        <name>heme</name>
        <dbReference type="ChEBI" id="CHEBI:30413"/>
    </cofactor>
</comment>
<dbReference type="InterPro" id="IPR050121">
    <property type="entry name" value="Cytochrome_P450_monoxygenase"/>
</dbReference>
<feature type="binding site" description="axial binding residue" evidence="5">
    <location>
        <position position="471"/>
    </location>
    <ligand>
        <name>heme</name>
        <dbReference type="ChEBI" id="CHEBI:30413"/>
    </ligand>
    <ligandPart>
        <name>Fe</name>
        <dbReference type="ChEBI" id="CHEBI:18248"/>
    </ligandPart>
</feature>
<name>A0A8K0SF76_9HYPO</name>
<dbReference type="InterPro" id="IPR002401">
    <property type="entry name" value="Cyt_P450_E_grp-I"/>
</dbReference>
<comment type="pathway">
    <text evidence="1">Mycotoxin biosynthesis.</text>
</comment>
<accession>A0A8K0SF76</accession>
<keyword evidence="3 5" id="KW-0479">Metal-binding</keyword>
<reference evidence="6" key="1">
    <citation type="journal article" date="2021" name="Nat. Commun.">
        <title>Genetic determinants of endophytism in the Arabidopsis root mycobiome.</title>
        <authorList>
            <person name="Mesny F."/>
            <person name="Miyauchi S."/>
            <person name="Thiergart T."/>
            <person name="Pickel B."/>
            <person name="Atanasova L."/>
            <person name="Karlsson M."/>
            <person name="Huettel B."/>
            <person name="Barry K.W."/>
            <person name="Haridas S."/>
            <person name="Chen C."/>
            <person name="Bauer D."/>
            <person name="Andreopoulos W."/>
            <person name="Pangilinan J."/>
            <person name="LaButti K."/>
            <person name="Riley R."/>
            <person name="Lipzen A."/>
            <person name="Clum A."/>
            <person name="Drula E."/>
            <person name="Henrissat B."/>
            <person name="Kohler A."/>
            <person name="Grigoriev I.V."/>
            <person name="Martin F.M."/>
            <person name="Hacquard S."/>
        </authorList>
    </citation>
    <scope>NUCLEOTIDE SEQUENCE</scope>
    <source>
        <strain evidence="6">MPI-CAGE-CH-0235</strain>
    </source>
</reference>
<dbReference type="Proteomes" id="UP000813444">
    <property type="component" value="Unassembled WGS sequence"/>
</dbReference>
<dbReference type="Gene3D" id="1.10.630.10">
    <property type="entry name" value="Cytochrome P450"/>
    <property type="match status" value="1"/>
</dbReference>
<dbReference type="EMBL" id="JAGPNK010000041">
    <property type="protein sequence ID" value="KAH7303053.1"/>
    <property type="molecule type" value="Genomic_DNA"/>
</dbReference>
<protein>
    <submittedName>
        <fullName evidence="6">Cytochrome P450 monooxygenase</fullName>
    </submittedName>
</protein>